<dbReference type="KEGG" id="parq:DSM112329_02002"/>
<evidence type="ECO:0000256" key="2">
    <source>
        <dbReference type="PROSITE-ProRule" id="PRU00335"/>
    </source>
</evidence>
<dbReference type="Gene3D" id="1.10.357.10">
    <property type="entry name" value="Tetracycline Repressor, domain 2"/>
    <property type="match status" value="1"/>
</dbReference>
<evidence type="ECO:0000313" key="4">
    <source>
        <dbReference type="EMBL" id="XAY05158.1"/>
    </source>
</evidence>
<proteinExistence type="predicted"/>
<dbReference type="PANTHER" id="PTHR43479:SF11">
    <property type="entry name" value="ACREF_ENVCD OPERON REPRESSOR-RELATED"/>
    <property type="match status" value="1"/>
</dbReference>
<keyword evidence="1 2" id="KW-0238">DNA-binding</keyword>
<dbReference type="GO" id="GO:0003677">
    <property type="term" value="F:DNA binding"/>
    <property type="evidence" value="ECO:0007669"/>
    <property type="project" value="UniProtKB-UniRule"/>
</dbReference>
<feature type="domain" description="HTH tetR-type" evidence="3">
    <location>
        <begin position="22"/>
        <end position="82"/>
    </location>
</feature>
<dbReference type="SUPFAM" id="SSF46689">
    <property type="entry name" value="Homeodomain-like"/>
    <property type="match status" value="1"/>
</dbReference>
<feature type="DNA-binding region" description="H-T-H motif" evidence="2">
    <location>
        <begin position="45"/>
        <end position="64"/>
    </location>
</feature>
<dbReference type="SUPFAM" id="SSF48498">
    <property type="entry name" value="Tetracyclin repressor-like, C-terminal domain"/>
    <property type="match status" value="1"/>
</dbReference>
<evidence type="ECO:0000256" key="1">
    <source>
        <dbReference type="ARBA" id="ARBA00023125"/>
    </source>
</evidence>
<dbReference type="PROSITE" id="PS50977">
    <property type="entry name" value="HTH_TETR_2"/>
    <property type="match status" value="1"/>
</dbReference>
<evidence type="ECO:0000259" key="3">
    <source>
        <dbReference type="PROSITE" id="PS50977"/>
    </source>
</evidence>
<dbReference type="EMBL" id="CP114014">
    <property type="protein sequence ID" value="XAY05158.1"/>
    <property type="molecule type" value="Genomic_DNA"/>
</dbReference>
<reference evidence="4" key="1">
    <citation type="submission" date="2022-12" db="EMBL/GenBank/DDBJ databases">
        <title>Paraconexibacter alkalitolerans sp. nov. and Baekduia alba sp. nov., isolated from soil and emended description of the genera Paraconexibacter (Chun et al., 2020) and Baekduia (An et al., 2020).</title>
        <authorList>
            <person name="Vieira S."/>
            <person name="Huber K.J."/>
            <person name="Geppert A."/>
            <person name="Wolf J."/>
            <person name="Neumann-Schaal M."/>
            <person name="Muesken M."/>
            <person name="Overmann J."/>
        </authorList>
    </citation>
    <scope>NUCLEOTIDE SEQUENCE</scope>
    <source>
        <strain evidence="4">AEG42_29</strain>
    </source>
</reference>
<protein>
    <recommendedName>
        <fullName evidence="3">HTH tetR-type domain-containing protein</fullName>
    </recommendedName>
</protein>
<sequence>MTPVKATPTRTYGGQTGDERLAQRRDDLATAAFALVAEHGWRRLTIETLCRAAGLNKRYFYESFGSLDAVIAAVTTRLADEAIAVTLAAIRPDDPADVVARRAVGAFVAHLTDDPRRARVLFGAVPAGDAAAGHRAAAIRQVITTVATHGRELHDLPAGPVIDLSAAMLVGGTSQAVLDWLDGELDYPREAFVDDLVALWQVIGDAASARARGR</sequence>
<name>A0AAU7ATZ5_9ACTN</name>
<accession>A0AAU7ATZ5</accession>
<dbReference type="Pfam" id="PF00440">
    <property type="entry name" value="TetR_N"/>
    <property type="match status" value="1"/>
</dbReference>
<organism evidence="4">
    <name type="scientific">Paraconexibacter sp. AEG42_29</name>
    <dbReference type="NCBI Taxonomy" id="2997339"/>
    <lineage>
        <taxon>Bacteria</taxon>
        <taxon>Bacillati</taxon>
        <taxon>Actinomycetota</taxon>
        <taxon>Thermoleophilia</taxon>
        <taxon>Solirubrobacterales</taxon>
        <taxon>Paraconexibacteraceae</taxon>
        <taxon>Paraconexibacter</taxon>
    </lineage>
</organism>
<dbReference type="InterPro" id="IPR009057">
    <property type="entry name" value="Homeodomain-like_sf"/>
</dbReference>
<dbReference type="InterPro" id="IPR001647">
    <property type="entry name" value="HTH_TetR"/>
</dbReference>
<dbReference type="PANTHER" id="PTHR43479">
    <property type="entry name" value="ACREF/ENVCD OPERON REPRESSOR-RELATED"/>
    <property type="match status" value="1"/>
</dbReference>
<gene>
    <name evidence="4" type="ORF">DSM112329_02002</name>
</gene>
<dbReference type="InterPro" id="IPR050624">
    <property type="entry name" value="HTH-type_Tx_Regulator"/>
</dbReference>
<dbReference type="InterPro" id="IPR036271">
    <property type="entry name" value="Tet_transcr_reg_TetR-rel_C_sf"/>
</dbReference>
<dbReference type="RefSeq" id="WP_354701676.1">
    <property type="nucleotide sequence ID" value="NZ_CP114014.1"/>
</dbReference>
<dbReference type="AlphaFoldDB" id="A0AAU7ATZ5"/>